<feature type="domain" description="DUF4232" evidence="3">
    <location>
        <begin position="44"/>
        <end position="176"/>
    </location>
</feature>
<dbReference type="Pfam" id="PF14016">
    <property type="entry name" value="DUF4232"/>
    <property type="match status" value="1"/>
</dbReference>
<keyword evidence="2" id="KW-0732">Signal</keyword>
<evidence type="ECO:0000256" key="1">
    <source>
        <dbReference type="SAM" id="MobiDB-lite"/>
    </source>
</evidence>
<protein>
    <recommendedName>
        <fullName evidence="3">DUF4232 domain-containing protein</fullName>
    </recommendedName>
</protein>
<feature type="chain" id="PRO_5043398415" description="DUF4232 domain-containing protein" evidence="2">
    <location>
        <begin position="27"/>
        <end position="181"/>
    </location>
</feature>
<organism evidence="4 5">
    <name type="scientific">Streptomyces canus</name>
    <dbReference type="NCBI Taxonomy" id="58343"/>
    <lineage>
        <taxon>Bacteria</taxon>
        <taxon>Bacillati</taxon>
        <taxon>Actinomycetota</taxon>
        <taxon>Actinomycetes</taxon>
        <taxon>Kitasatosporales</taxon>
        <taxon>Streptomycetaceae</taxon>
        <taxon>Streptomyces</taxon>
        <taxon>Streptomyces aurantiacus group</taxon>
    </lineage>
</organism>
<dbReference type="PROSITE" id="PS51257">
    <property type="entry name" value="PROKAR_LIPOPROTEIN"/>
    <property type="match status" value="1"/>
</dbReference>
<feature type="signal peptide" evidence="2">
    <location>
        <begin position="1"/>
        <end position="26"/>
    </location>
</feature>
<evidence type="ECO:0000313" key="5">
    <source>
        <dbReference type="Proteomes" id="UP001234216"/>
    </source>
</evidence>
<comment type="caution">
    <text evidence="4">The sequence shown here is derived from an EMBL/GenBank/DDBJ whole genome shotgun (WGS) entry which is preliminary data.</text>
</comment>
<feature type="region of interest" description="Disordered" evidence="1">
    <location>
        <begin position="157"/>
        <end position="181"/>
    </location>
</feature>
<dbReference type="RefSeq" id="WP_306978118.1">
    <property type="nucleotide sequence ID" value="NZ_JAUSZV010000005.1"/>
</dbReference>
<gene>
    <name evidence="4" type="ORF">QFZ22_004653</name>
</gene>
<accession>A0AAW8FFQ0</accession>
<dbReference type="InterPro" id="IPR025326">
    <property type="entry name" value="DUF4232"/>
</dbReference>
<name>A0AAW8FFQ0_9ACTN</name>
<dbReference type="AlphaFoldDB" id="A0AAW8FFQ0"/>
<evidence type="ECO:0000313" key="4">
    <source>
        <dbReference type="EMBL" id="MDQ0908668.1"/>
    </source>
</evidence>
<sequence>MRAAPLTVTALAAALLLTGCSSDSSGSSGGDDSAAASPGNGTTCRIGAMDVEVGPANVAPAAGDTGNIPVTLTNQSAECTLDGFPGIDLNATDSSASVSPAEGTKSTKLTLAKGTAATFTLTYTRGEAGAKASLDVKTLNIALPGAGTAKSYKWSYGPVQGRSDNAGDPNASVSAFSPVGD</sequence>
<reference evidence="4" key="1">
    <citation type="submission" date="2023-07" db="EMBL/GenBank/DDBJ databases">
        <title>Comparative genomics of wheat-associated soil bacteria to identify genetic determinants of phenazine resistance.</title>
        <authorList>
            <person name="Mouncey N."/>
        </authorList>
    </citation>
    <scope>NUCLEOTIDE SEQUENCE</scope>
    <source>
        <strain evidence="4">V4I22</strain>
    </source>
</reference>
<evidence type="ECO:0000256" key="2">
    <source>
        <dbReference type="SAM" id="SignalP"/>
    </source>
</evidence>
<proteinExistence type="predicted"/>
<evidence type="ECO:0000259" key="3">
    <source>
        <dbReference type="Pfam" id="PF14016"/>
    </source>
</evidence>
<dbReference type="EMBL" id="JAUSZV010000005">
    <property type="protein sequence ID" value="MDQ0908668.1"/>
    <property type="molecule type" value="Genomic_DNA"/>
</dbReference>
<dbReference type="Proteomes" id="UP001234216">
    <property type="component" value="Unassembled WGS sequence"/>
</dbReference>